<dbReference type="AlphaFoldDB" id="A0A444YE26"/>
<proteinExistence type="predicted"/>
<evidence type="ECO:0000256" key="1">
    <source>
        <dbReference type="SAM" id="MobiDB-lite"/>
    </source>
</evidence>
<feature type="compositionally biased region" description="Polar residues" evidence="1">
    <location>
        <begin position="1"/>
        <end position="10"/>
    </location>
</feature>
<evidence type="ECO:0000313" key="3">
    <source>
        <dbReference type="Proteomes" id="UP000289738"/>
    </source>
</evidence>
<reference evidence="2 3" key="1">
    <citation type="submission" date="2019-01" db="EMBL/GenBank/DDBJ databases">
        <title>Sequencing of cultivated peanut Arachis hypogaea provides insights into genome evolution and oil improvement.</title>
        <authorList>
            <person name="Chen X."/>
        </authorList>
    </citation>
    <scope>NUCLEOTIDE SEQUENCE [LARGE SCALE GENOMIC DNA]</scope>
    <source>
        <strain evidence="3">cv. Fuhuasheng</strain>
        <tissue evidence="2">Leaves</tissue>
    </source>
</reference>
<comment type="caution">
    <text evidence="2">The sequence shown here is derived from an EMBL/GenBank/DDBJ whole genome shotgun (WGS) entry which is preliminary data.</text>
</comment>
<dbReference type="Proteomes" id="UP000289738">
    <property type="component" value="Chromosome B07"/>
</dbReference>
<feature type="region of interest" description="Disordered" evidence="1">
    <location>
        <begin position="1"/>
        <end position="26"/>
    </location>
</feature>
<organism evidence="2 3">
    <name type="scientific">Arachis hypogaea</name>
    <name type="common">Peanut</name>
    <dbReference type="NCBI Taxonomy" id="3818"/>
    <lineage>
        <taxon>Eukaryota</taxon>
        <taxon>Viridiplantae</taxon>
        <taxon>Streptophyta</taxon>
        <taxon>Embryophyta</taxon>
        <taxon>Tracheophyta</taxon>
        <taxon>Spermatophyta</taxon>
        <taxon>Magnoliopsida</taxon>
        <taxon>eudicotyledons</taxon>
        <taxon>Gunneridae</taxon>
        <taxon>Pentapetalae</taxon>
        <taxon>rosids</taxon>
        <taxon>fabids</taxon>
        <taxon>Fabales</taxon>
        <taxon>Fabaceae</taxon>
        <taxon>Papilionoideae</taxon>
        <taxon>50 kb inversion clade</taxon>
        <taxon>dalbergioids sensu lato</taxon>
        <taxon>Dalbergieae</taxon>
        <taxon>Pterocarpus clade</taxon>
        <taxon>Arachis</taxon>
    </lineage>
</organism>
<dbReference type="EMBL" id="SDMP01000017">
    <property type="protein sequence ID" value="RYR00157.1"/>
    <property type="molecule type" value="Genomic_DNA"/>
</dbReference>
<name>A0A444YE26_ARAHY</name>
<keyword evidence="3" id="KW-1185">Reference proteome</keyword>
<accession>A0A444YE26</accession>
<evidence type="ECO:0000313" key="2">
    <source>
        <dbReference type="EMBL" id="RYR00157.1"/>
    </source>
</evidence>
<protein>
    <recommendedName>
        <fullName evidence="4">Aminotransferase-like plant mobile domain-containing protein</fullName>
    </recommendedName>
</protein>
<evidence type="ECO:0008006" key="4">
    <source>
        <dbReference type="Google" id="ProtNLM"/>
    </source>
</evidence>
<gene>
    <name evidence="2" type="ORF">Ahy_B07g088247</name>
</gene>
<sequence length="199" mass="22521">MAGSSSQITPSDKGKGHASIPPPPPALRILNQINDEIIDDPHIQSSDNSILIPFTIRTDTHCFLGPIESLEKVNKKSLSFPSAEGEDLLINQSFNISHFINQKTFRNNPKISPRGYDFTAWYRRLEPTKSASKTFNLGKLLLGHILEELGQFVTNQRENKLINAGGPLWLLQLWLNAIFKNFMTKPESGQTDKQYIEWF</sequence>